<proteinExistence type="predicted"/>
<reference evidence="1" key="1">
    <citation type="journal article" date="2021" name="Proc. Natl. Acad. Sci. U.S.A.">
        <title>A Catalog of Tens of Thousands of Viruses from Human Metagenomes Reveals Hidden Associations with Chronic Diseases.</title>
        <authorList>
            <person name="Tisza M.J."/>
            <person name="Buck C.B."/>
        </authorList>
    </citation>
    <scope>NUCLEOTIDE SEQUENCE</scope>
    <source>
        <strain evidence="1">CtNQV2</strain>
    </source>
</reference>
<sequence>MANKKKNSDKAIYRLYMDFRGGEITGMFLADKKYIEYMIEHEVSVHFGEVLGKHSDVRTTICDSDIEMVSDEKNVIDFFKKYKFENGYNPLTELFDPYGTEGFNEPEDGIEWSDCCVEEWIEYKMFGTIPEYYRTNEEI</sequence>
<protein>
    <submittedName>
        <fullName evidence="1">Uncharacterized protein</fullName>
    </submittedName>
</protein>
<name>A0A8S5S0E1_9CAUD</name>
<evidence type="ECO:0000313" key="1">
    <source>
        <dbReference type="EMBL" id="DAF44223.1"/>
    </source>
</evidence>
<dbReference type="EMBL" id="BK032510">
    <property type="protein sequence ID" value="DAF44223.1"/>
    <property type="molecule type" value="Genomic_DNA"/>
</dbReference>
<organism evidence="1">
    <name type="scientific">Myoviridae sp. ctNQV2</name>
    <dbReference type="NCBI Taxonomy" id="2827683"/>
    <lineage>
        <taxon>Viruses</taxon>
        <taxon>Duplodnaviria</taxon>
        <taxon>Heunggongvirae</taxon>
        <taxon>Uroviricota</taxon>
        <taxon>Caudoviricetes</taxon>
    </lineage>
</organism>
<accession>A0A8S5S0E1</accession>